<protein>
    <submittedName>
        <fullName evidence="2">VOC family protein</fullName>
    </submittedName>
</protein>
<gene>
    <name evidence="2" type="ORF">ERJ70_16500</name>
</gene>
<organism evidence="2 3">
    <name type="scientific">Sediminibacillus dalangtanensis</name>
    <dbReference type="NCBI Taxonomy" id="2729421"/>
    <lineage>
        <taxon>Bacteria</taxon>
        <taxon>Bacillati</taxon>
        <taxon>Bacillota</taxon>
        <taxon>Bacilli</taxon>
        <taxon>Bacillales</taxon>
        <taxon>Bacillaceae</taxon>
        <taxon>Sediminibacillus</taxon>
    </lineage>
</organism>
<dbReference type="PANTHER" id="PTHR33990">
    <property type="entry name" value="PROTEIN YJDN-RELATED"/>
    <property type="match status" value="1"/>
</dbReference>
<dbReference type="Pfam" id="PF06983">
    <property type="entry name" value="3-dmu-9_3-mt"/>
    <property type="match status" value="2"/>
</dbReference>
<reference evidence="2 3" key="1">
    <citation type="submission" date="2019-12" db="EMBL/GenBank/DDBJ databases">
        <title>The whole genome sequencing of a strain isolated from a Mars analog, Dalangtan Playa.</title>
        <authorList>
            <person name="Huang T."/>
        </authorList>
    </citation>
    <scope>NUCLEOTIDE SEQUENCE [LARGE SCALE GENOMIC DNA]</scope>
    <source>
        <strain evidence="2 3">DP4-553-S</strain>
    </source>
</reference>
<accession>A0ABX7VVM1</accession>
<sequence length="305" mass="35145">MINTNQNIVPHLWFDKEANDAAKFYASIFPESRITNVTTLQATPSGDSDLVSFELWGQEFMAINAGPFFKFNPSVSFMVNFDPSQEKDASEKINKVWNKLSKGGSVLMPLDKYPFSDKYGWIQDKYGLSWQLVLSNPEGEDRPTILPSLMFVGDKCGRAEEAIHFYMSIFNNSKQGLIARYPQDMEPDKEGTIMFSDFMLENQWFAAMDSARDHEFNFIEAISFMVKCETQDEIDYYWDKLSAVPESEQCGWLKDKYGLSWQIVPREKDEMMSNNSTQEQISRVTQATLKMKKIDLNGLQKAYRS</sequence>
<feature type="domain" description="PhnB-like" evidence="1">
    <location>
        <begin position="145"/>
        <end position="264"/>
    </location>
</feature>
<keyword evidence="3" id="KW-1185">Reference proteome</keyword>
<dbReference type="Gene3D" id="3.10.180.10">
    <property type="entry name" value="2,3-Dihydroxybiphenyl 1,2-Dioxygenase, domain 1"/>
    <property type="match status" value="1"/>
</dbReference>
<dbReference type="SUPFAM" id="SSF54593">
    <property type="entry name" value="Glyoxalase/Bleomycin resistance protein/Dihydroxybiphenyl dioxygenase"/>
    <property type="match status" value="2"/>
</dbReference>
<dbReference type="InterPro" id="IPR028973">
    <property type="entry name" value="PhnB-like"/>
</dbReference>
<name>A0ABX7VVM1_9BACI</name>
<dbReference type="CDD" id="cd06588">
    <property type="entry name" value="PhnB_like"/>
    <property type="match status" value="2"/>
</dbReference>
<dbReference type="Gene3D" id="3.30.720.110">
    <property type="match status" value="1"/>
</dbReference>
<dbReference type="InterPro" id="IPR029068">
    <property type="entry name" value="Glyas_Bleomycin-R_OHBP_Dase"/>
</dbReference>
<proteinExistence type="predicted"/>
<evidence type="ECO:0000313" key="3">
    <source>
        <dbReference type="Proteomes" id="UP000665043"/>
    </source>
</evidence>
<dbReference type="Proteomes" id="UP000665043">
    <property type="component" value="Chromosome"/>
</dbReference>
<feature type="domain" description="PhnB-like" evidence="1">
    <location>
        <begin position="6"/>
        <end position="133"/>
    </location>
</feature>
<dbReference type="EMBL" id="CP046956">
    <property type="protein sequence ID" value="QTN00742.1"/>
    <property type="molecule type" value="Genomic_DNA"/>
</dbReference>
<evidence type="ECO:0000313" key="2">
    <source>
        <dbReference type="EMBL" id="QTN00742.1"/>
    </source>
</evidence>
<dbReference type="Gene3D" id="3.30.720.100">
    <property type="match status" value="1"/>
</dbReference>
<dbReference type="RefSeq" id="WP_209365879.1">
    <property type="nucleotide sequence ID" value="NZ_CP046956.1"/>
</dbReference>
<evidence type="ECO:0000259" key="1">
    <source>
        <dbReference type="Pfam" id="PF06983"/>
    </source>
</evidence>